<sequence length="389" mass="40554">MDGESSQVELPRARLCRWLVDSGCDVPPAIRRALVTTLFGASTPFVLGEINNALLACVVAARIPTAPFLIWTALQLVLAMLRIRLQVGGRRALARGEIVRPDLYLAVALTWAATIGYGTYISVASGDWVAATLASTSAAAMVGAICFRSYGVPRLVIAMISLVLGPCALAATLSGEPIMLLAGLQLPLYLGSMGLTSFALHRMLVRTMQAERRNRHHARHDPLTGLKNRGGLAHWAAMQLAPRAAADRAFVLFYVDLDGFKAVNDRLGHACGDLVLAEVAARLGAFAGSDDAVARLGGDEFVVIAACGGGEAERLGAGIVEAIAGAPFLLGDVAATVGASVGAAVFPAHGETLEALLHVADMALYEAKAAGEPCCVIAPARTEPARLCA</sequence>
<organism evidence="3 4">
    <name type="scientific">Sphingomonas parva</name>
    <dbReference type="NCBI Taxonomy" id="2555898"/>
    <lineage>
        <taxon>Bacteria</taxon>
        <taxon>Pseudomonadati</taxon>
        <taxon>Pseudomonadota</taxon>
        <taxon>Alphaproteobacteria</taxon>
        <taxon>Sphingomonadales</taxon>
        <taxon>Sphingomonadaceae</taxon>
        <taxon>Sphingomonas</taxon>
    </lineage>
</organism>
<feature type="domain" description="GGDEF" evidence="2">
    <location>
        <begin position="248"/>
        <end position="380"/>
    </location>
</feature>
<keyword evidence="1" id="KW-0812">Transmembrane</keyword>
<keyword evidence="1" id="KW-1133">Transmembrane helix</keyword>
<dbReference type="InterPro" id="IPR029787">
    <property type="entry name" value="Nucleotide_cyclase"/>
</dbReference>
<dbReference type="CDD" id="cd01949">
    <property type="entry name" value="GGDEF"/>
    <property type="match status" value="1"/>
</dbReference>
<evidence type="ECO:0000259" key="2">
    <source>
        <dbReference type="PROSITE" id="PS50887"/>
    </source>
</evidence>
<dbReference type="Pfam" id="PF00990">
    <property type="entry name" value="GGDEF"/>
    <property type="match status" value="1"/>
</dbReference>
<comment type="caution">
    <text evidence="3">The sequence shown here is derived from an EMBL/GenBank/DDBJ whole genome shotgun (WGS) entry which is preliminary data.</text>
</comment>
<feature type="transmembrane region" description="Helical" evidence="1">
    <location>
        <begin position="154"/>
        <end position="174"/>
    </location>
</feature>
<reference evidence="3 4" key="1">
    <citation type="submission" date="2019-03" db="EMBL/GenBank/DDBJ databases">
        <title>Genome sequence of Sphingomonas sp. 17J27-24.</title>
        <authorList>
            <person name="Kim M."/>
            <person name="Maeng S."/>
            <person name="Sathiyaraj S."/>
        </authorList>
    </citation>
    <scope>NUCLEOTIDE SEQUENCE [LARGE SCALE GENOMIC DNA]</scope>
    <source>
        <strain evidence="3 4">17J27-24</strain>
    </source>
</reference>
<dbReference type="Gene3D" id="3.30.70.270">
    <property type="match status" value="1"/>
</dbReference>
<evidence type="ECO:0000256" key="1">
    <source>
        <dbReference type="SAM" id="Phobius"/>
    </source>
</evidence>
<dbReference type="AlphaFoldDB" id="A0A4Y8ZTV1"/>
<feature type="transmembrane region" description="Helical" evidence="1">
    <location>
        <begin position="186"/>
        <end position="205"/>
    </location>
</feature>
<dbReference type="EMBL" id="SPDV01000008">
    <property type="protein sequence ID" value="TFI59344.1"/>
    <property type="molecule type" value="Genomic_DNA"/>
</dbReference>
<keyword evidence="4" id="KW-1185">Reference proteome</keyword>
<protein>
    <submittedName>
        <fullName evidence="3">GGDEF domain-containing protein</fullName>
    </submittedName>
</protein>
<dbReference type="InterPro" id="IPR000160">
    <property type="entry name" value="GGDEF_dom"/>
</dbReference>
<dbReference type="SUPFAM" id="SSF55073">
    <property type="entry name" value="Nucleotide cyclase"/>
    <property type="match status" value="1"/>
</dbReference>
<feature type="transmembrane region" description="Helical" evidence="1">
    <location>
        <begin position="102"/>
        <end position="122"/>
    </location>
</feature>
<proteinExistence type="predicted"/>
<feature type="transmembrane region" description="Helical" evidence="1">
    <location>
        <begin position="128"/>
        <end position="147"/>
    </location>
</feature>
<accession>A0A4Y8ZTV1</accession>
<gene>
    <name evidence="3" type="ORF">E2493_05770</name>
</gene>
<dbReference type="PANTHER" id="PTHR46663">
    <property type="entry name" value="DIGUANYLATE CYCLASE DGCT-RELATED"/>
    <property type="match status" value="1"/>
</dbReference>
<dbReference type="PROSITE" id="PS50887">
    <property type="entry name" value="GGDEF"/>
    <property type="match status" value="1"/>
</dbReference>
<evidence type="ECO:0000313" key="4">
    <source>
        <dbReference type="Proteomes" id="UP000298213"/>
    </source>
</evidence>
<dbReference type="RefSeq" id="WP_135084640.1">
    <property type="nucleotide sequence ID" value="NZ_SPDV01000008.1"/>
</dbReference>
<dbReference type="PANTHER" id="PTHR46663:SF2">
    <property type="entry name" value="GGDEF DOMAIN-CONTAINING PROTEIN"/>
    <property type="match status" value="1"/>
</dbReference>
<dbReference type="SMART" id="SM00267">
    <property type="entry name" value="GGDEF"/>
    <property type="match status" value="1"/>
</dbReference>
<dbReference type="NCBIfam" id="TIGR00254">
    <property type="entry name" value="GGDEF"/>
    <property type="match status" value="1"/>
</dbReference>
<evidence type="ECO:0000313" key="3">
    <source>
        <dbReference type="EMBL" id="TFI59344.1"/>
    </source>
</evidence>
<dbReference type="OrthoDB" id="9812260at2"/>
<feature type="transmembrane region" description="Helical" evidence="1">
    <location>
        <begin position="53"/>
        <end position="81"/>
    </location>
</feature>
<dbReference type="InterPro" id="IPR052163">
    <property type="entry name" value="DGC-Regulatory_Protein"/>
</dbReference>
<dbReference type="InterPro" id="IPR043128">
    <property type="entry name" value="Rev_trsase/Diguanyl_cyclase"/>
</dbReference>
<keyword evidence="1" id="KW-0472">Membrane</keyword>
<name>A0A4Y8ZTV1_9SPHN</name>
<dbReference type="Proteomes" id="UP000298213">
    <property type="component" value="Unassembled WGS sequence"/>
</dbReference>